<evidence type="ECO:0000313" key="4">
    <source>
        <dbReference type="EMBL" id="SHO52718.1"/>
    </source>
</evidence>
<dbReference type="InterPro" id="IPR000182">
    <property type="entry name" value="GNAT_dom"/>
</dbReference>
<evidence type="ECO:0000256" key="2">
    <source>
        <dbReference type="ARBA" id="ARBA00022679"/>
    </source>
</evidence>
<dbReference type="InterPro" id="IPR046433">
    <property type="entry name" value="ActCoA_hydro"/>
</dbReference>
<dbReference type="SUPFAM" id="SSF55729">
    <property type="entry name" value="Acyl-CoA N-acyltransferases (Nat)"/>
    <property type="match status" value="1"/>
</dbReference>
<dbReference type="PROSITE" id="PS51186">
    <property type="entry name" value="GNAT"/>
    <property type="match status" value="1"/>
</dbReference>
<dbReference type="Pfam" id="PF13336">
    <property type="entry name" value="AcetylCoA_hyd_C"/>
    <property type="match status" value="1"/>
</dbReference>
<comment type="similarity">
    <text evidence="1">Belongs to the acetyl-CoA hydrolase/transferase family.</text>
</comment>
<name>A0A1M7YJJ8_9BACT</name>
<dbReference type="InterPro" id="IPR016181">
    <property type="entry name" value="Acyl_CoA_acyltransferase"/>
</dbReference>
<dbReference type="GO" id="GO:0016787">
    <property type="term" value="F:hydrolase activity"/>
    <property type="evidence" value="ECO:0007669"/>
    <property type="project" value="UniProtKB-KW"/>
</dbReference>
<evidence type="ECO:0000259" key="3">
    <source>
        <dbReference type="PROSITE" id="PS51186"/>
    </source>
</evidence>
<dbReference type="InterPro" id="IPR038460">
    <property type="entry name" value="AcetylCoA_hyd_C_sf"/>
</dbReference>
<dbReference type="RefSeq" id="WP_073616285.1">
    <property type="nucleotide sequence ID" value="NZ_FRFE01000039.1"/>
</dbReference>
<feature type="domain" description="N-acetyltransferase" evidence="3">
    <location>
        <begin position="466"/>
        <end position="628"/>
    </location>
</feature>
<dbReference type="Pfam" id="PF02550">
    <property type="entry name" value="AcetylCoA_hydro"/>
    <property type="match status" value="1"/>
</dbReference>
<dbReference type="InterPro" id="IPR003702">
    <property type="entry name" value="ActCoA_hydro_N"/>
</dbReference>
<reference evidence="4 5" key="1">
    <citation type="submission" date="2016-12" db="EMBL/GenBank/DDBJ databases">
        <authorList>
            <person name="Song W.-J."/>
            <person name="Kurnit D.M."/>
        </authorList>
    </citation>
    <scope>NUCLEOTIDE SEQUENCE [LARGE SCALE GENOMIC DNA]</scope>
    <source>
        <strain evidence="4 5">DSM 18488</strain>
    </source>
</reference>
<accession>A0A1M7YJJ8</accession>
<keyword evidence="5" id="KW-1185">Reference proteome</keyword>
<proteinExistence type="inferred from homology"/>
<dbReference type="Gene3D" id="3.40.630.30">
    <property type="match status" value="1"/>
</dbReference>
<organism evidence="4 5">
    <name type="scientific">Desulfopila aestuarii DSM 18488</name>
    <dbReference type="NCBI Taxonomy" id="1121416"/>
    <lineage>
        <taxon>Bacteria</taxon>
        <taxon>Pseudomonadati</taxon>
        <taxon>Thermodesulfobacteriota</taxon>
        <taxon>Desulfobulbia</taxon>
        <taxon>Desulfobulbales</taxon>
        <taxon>Desulfocapsaceae</taxon>
        <taxon>Desulfopila</taxon>
    </lineage>
</organism>
<dbReference type="GO" id="GO:0006083">
    <property type="term" value="P:acetate metabolic process"/>
    <property type="evidence" value="ECO:0007669"/>
    <property type="project" value="InterPro"/>
</dbReference>
<dbReference type="STRING" id="1121416.SAMN02745220_04703"/>
<dbReference type="SUPFAM" id="SSF100950">
    <property type="entry name" value="NagB/RpiA/CoA transferase-like"/>
    <property type="match status" value="2"/>
</dbReference>
<keyword evidence="2" id="KW-0808">Transferase</keyword>
<dbReference type="CDD" id="cd04301">
    <property type="entry name" value="NAT_SF"/>
    <property type="match status" value="1"/>
</dbReference>
<dbReference type="EMBL" id="FRFE01000039">
    <property type="protein sequence ID" value="SHO52718.1"/>
    <property type="molecule type" value="Genomic_DNA"/>
</dbReference>
<dbReference type="PANTHER" id="PTHR21432">
    <property type="entry name" value="ACETYL-COA HYDROLASE-RELATED"/>
    <property type="match status" value="1"/>
</dbReference>
<dbReference type="Pfam" id="PF00583">
    <property type="entry name" value="Acetyltransf_1"/>
    <property type="match status" value="1"/>
</dbReference>
<keyword evidence="4" id="KW-0378">Hydrolase</keyword>
<dbReference type="Gene3D" id="3.40.1080.20">
    <property type="entry name" value="Acetyl-CoA hydrolase/transferase C-terminal domain"/>
    <property type="match status" value="1"/>
</dbReference>
<dbReference type="InterPro" id="IPR026888">
    <property type="entry name" value="AcetylCoA_hyd_C"/>
</dbReference>
<dbReference type="PANTHER" id="PTHR21432:SF20">
    <property type="entry name" value="ACETYL-COA HYDROLASE"/>
    <property type="match status" value="1"/>
</dbReference>
<dbReference type="Gene3D" id="3.30.750.70">
    <property type="entry name" value="4-hydroxybutyrate coenzyme like domains"/>
    <property type="match status" value="1"/>
</dbReference>
<evidence type="ECO:0000256" key="1">
    <source>
        <dbReference type="ARBA" id="ARBA00009632"/>
    </source>
</evidence>
<dbReference type="Gene3D" id="3.40.1080.10">
    <property type="entry name" value="Glutaconate Coenzyme A-transferase"/>
    <property type="match status" value="1"/>
</dbReference>
<dbReference type="OrthoDB" id="9801795at2"/>
<dbReference type="InterPro" id="IPR037171">
    <property type="entry name" value="NagB/RpiA_transferase-like"/>
</dbReference>
<gene>
    <name evidence="4" type="ORF">SAMN02745220_04703</name>
</gene>
<dbReference type="GO" id="GO:0016747">
    <property type="term" value="F:acyltransferase activity, transferring groups other than amino-acyl groups"/>
    <property type="evidence" value="ECO:0007669"/>
    <property type="project" value="InterPro"/>
</dbReference>
<dbReference type="Proteomes" id="UP000184603">
    <property type="component" value="Unassembled WGS sequence"/>
</dbReference>
<dbReference type="GO" id="GO:0008775">
    <property type="term" value="F:acetate CoA-transferase activity"/>
    <property type="evidence" value="ECO:0007669"/>
    <property type="project" value="InterPro"/>
</dbReference>
<dbReference type="AlphaFoldDB" id="A0A1M7YJJ8"/>
<evidence type="ECO:0000313" key="5">
    <source>
        <dbReference type="Proteomes" id="UP000184603"/>
    </source>
</evidence>
<protein>
    <submittedName>
        <fullName evidence="4">Acyl-CoA hydrolase</fullName>
    </submittedName>
</protein>
<sequence length="628" mass="69246">MAENIYWADTYVTKTRTALDAISTIRHGQRVFIGSACGEPQVLVRALAELSPHFSGLEIVRMMSLETSSLTEIANRTQDASLNIRSIYLGSTTSELLSRNKRFITPMNMSDVPSLFSSRRMPINVALIQVSPPDDFGWMSLGVSVDVTLAAATAADFVIAQVNSRMPRVMGHSFIHANQVDLVVEHDEPLLTISPIERSDTAIKIGKQISRLIEDGSTLQVGLDAASQATVQALQGKNDLGFHSQYLTEDVMHLYSQGVITNRCKGYNDGKLVASAALGSNNLYEFLHDNPGIEFYPSDYVNDPFTIARHNKMVTMNRALAIDLTGQVLAEAMPQTLFAGISGIPDFVRGARGSKGGKSIIFLPSTTRDGKKSNIIPNVGGETVVVPRGDVHFVATEFGVINMFGKSLQERVMALISISHPDFRDELLDIAKDDGLVAKERKLGTGEKGVYPVHLEEFIYRDELKISIRPAKPVDERRIQEHYYSLDKDDVMNRFFHEKTSFIRSDVETKSQIDYIRELTLIALVGETGFEKVIAIGEYLLEADTNLAEVAFSVATDYQGMGLGKALLKKLAQAARDNGVAGLLAYTVPTNKAMINLFKSLPYKARTHVEDDGLKLSCRFDELKEGLD</sequence>